<keyword evidence="3 6" id="KW-0812">Transmembrane</keyword>
<dbReference type="EMBL" id="FNZI01000001">
    <property type="protein sequence ID" value="SEI79970.1"/>
    <property type="molecule type" value="Genomic_DNA"/>
</dbReference>
<evidence type="ECO:0000313" key="7">
    <source>
        <dbReference type="EMBL" id="SEI79970.1"/>
    </source>
</evidence>
<evidence type="ECO:0000256" key="3">
    <source>
        <dbReference type="ARBA" id="ARBA00022692"/>
    </source>
</evidence>
<name>A0A1H6TUN4_9MICO</name>
<dbReference type="Pfam" id="PF02653">
    <property type="entry name" value="BPD_transp_2"/>
    <property type="match status" value="1"/>
</dbReference>
<evidence type="ECO:0000256" key="4">
    <source>
        <dbReference type="ARBA" id="ARBA00022989"/>
    </source>
</evidence>
<keyword evidence="8" id="KW-1185">Reference proteome</keyword>
<keyword evidence="2" id="KW-1003">Cell membrane</keyword>
<gene>
    <name evidence="7" type="ORF">SAMN05421637_0041</name>
</gene>
<comment type="subcellular location">
    <subcellularLocation>
        <location evidence="1">Cell membrane</location>
        <topology evidence="1">Multi-pass membrane protein</topology>
    </subcellularLocation>
</comment>
<sequence>MDILINALEQMFTPATAAFAIAAIGLNFHFGLTGLLNMGQAGFMLLGMYGYAISVREGLPMWAALLVAMGAAILFGLLLGWPTLKLRGDYLAIVTIAASEIVRYVGRSNTLVDVTGGSLGIKGKDYKGPLEGLSPFADERITVGPFTYHGSASDSWWLRVVAWTLVALLLLAFWRLSNSPWGRVLKGIREDEDAVRSLGKNVYWYKMQALIIGGVIGALGGVIWAHGSAVVADAMGRPTTFWVWTILLLGGAATVLGPVVGSVVFWAALSLVRAVAKAFIPESILPSTAIEPFGLMLVGVALIVIVVFRPQGILGNKKELAFHA</sequence>
<dbReference type="STRING" id="1043493.SAMN05421637_0041"/>
<feature type="transmembrane region" description="Helical" evidence="6">
    <location>
        <begin position="241"/>
        <end position="269"/>
    </location>
</feature>
<keyword evidence="4 6" id="KW-1133">Transmembrane helix</keyword>
<dbReference type="InterPro" id="IPR043428">
    <property type="entry name" value="LivM-like"/>
</dbReference>
<protein>
    <submittedName>
        <fullName evidence="7">Amino acid/amide ABC transporter membrane protein 2, HAAT family</fullName>
    </submittedName>
</protein>
<dbReference type="GO" id="GO:0015658">
    <property type="term" value="F:branched-chain amino acid transmembrane transporter activity"/>
    <property type="evidence" value="ECO:0007669"/>
    <property type="project" value="InterPro"/>
</dbReference>
<evidence type="ECO:0000256" key="1">
    <source>
        <dbReference type="ARBA" id="ARBA00004651"/>
    </source>
</evidence>
<feature type="transmembrane region" description="Helical" evidence="6">
    <location>
        <begin position="59"/>
        <end position="81"/>
    </location>
</feature>
<dbReference type="AlphaFoldDB" id="A0A1H6TUN4"/>
<evidence type="ECO:0000256" key="5">
    <source>
        <dbReference type="ARBA" id="ARBA00023136"/>
    </source>
</evidence>
<dbReference type="PANTHER" id="PTHR30482:SF10">
    <property type="entry name" value="HIGH-AFFINITY BRANCHED-CHAIN AMINO ACID TRANSPORT PROTEIN BRAE"/>
    <property type="match status" value="1"/>
</dbReference>
<feature type="transmembrane region" description="Helical" evidence="6">
    <location>
        <begin position="156"/>
        <end position="176"/>
    </location>
</feature>
<feature type="transmembrane region" description="Helical" evidence="6">
    <location>
        <begin position="289"/>
        <end position="308"/>
    </location>
</feature>
<feature type="transmembrane region" description="Helical" evidence="6">
    <location>
        <begin position="12"/>
        <end position="28"/>
    </location>
</feature>
<evidence type="ECO:0000256" key="2">
    <source>
        <dbReference type="ARBA" id="ARBA00022475"/>
    </source>
</evidence>
<keyword evidence="5 6" id="KW-0472">Membrane</keyword>
<feature type="transmembrane region" description="Helical" evidence="6">
    <location>
        <begin position="207"/>
        <end position="229"/>
    </location>
</feature>
<dbReference type="InterPro" id="IPR001851">
    <property type="entry name" value="ABC_transp_permease"/>
</dbReference>
<dbReference type="RefSeq" id="WP_042212375.1">
    <property type="nucleotide sequence ID" value="NZ_BBLU01000001.1"/>
</dbReference>
<dbReference type="Proteomes" id="UP000183315">
    <property type="component" value="Unassembled WGS sequence"/>
</dbReference>
<proteinExistence type="predicted"/>
<organism evidence="7 8">
    <name type="scientific">Demequina mangrovi</name>
    <dbReference type="NCBI Taxonomy" id="1043493"/>
    <lineage>
        <taxon>Bacteria</taxon>
        <taxon>Bacillati</taxon>
        <taxon>Actinomycetota</taxon>
        <taxon>Actinomycetes</taxon>
        <taxon>Micrococcales</taxon>
        <taxon>Demequinaceae</taxon>
        <taxon>Demequina</taxon>
    </lineage>
</organism>
<reference evidence="8" key="1">
    <citation type="submission" date="2016-10" db="EMBL/GenBank/DDBJ databases">
        <authorList>
            <person name="Varghese N."/>
        </authorList>
    </citation>
    <scope>NUCLEOTIDE SEQUENCE [LARGE SCALE GENOMIC DNA]</scope>
    <source>
        <strain evidence="8">DSM 24868</strain>
    </source>
</reference>
<evidence type="ECO:0000256" key="6">
    <source>
        <dbReference type="SAM" id="Phobius"/>
    </source>
</evidence>
<accession>A0A1H6TUN4</accession>
<dbReference type="OrthoDB" id="9814461at2"/>
<dbReference type="eggNOG" id="COG4177">
    <property type="taxonomic scope" value="Bacteria"/>
</dbReference>
<dbReference type="GO" id="GO:0005886">
    <property type="term" value="C:plasma membrane"/>
    <property type="evidence" value="ECO:0007669"/>
    <property type="project" value="UniProtKB-SubCell"/>
</dbReference>
<evidence type="ECO:0000313" key="8">
    <source>
        <dbReference type="Proteomes" id="UP000183315"/>
    </source>
</evidence>
<dbReference type="PANTHER" id="PTHR30482">
    <property type="entry name" value="HIGH-AFFINITY BRANCHED-CHAIN AMINO ACID TRANSPORT SYSTEM PERMEASE"/>
    <property type="match status" value="1"/>
</dbReference>
<dbReference type="CDD" id="cd06581">
    <property type="entry name" value="TM_PBP1_LivM_like"/>
    <property type="match status" value="1"/>
</dbReference>